<feature type="signal peptide" evidence="3">
    <location>
        <begin position="1"/>
        <end position="36"/>
    </location>
</feature>
<dbReference type="InterPro" id="IPR021684">
    <property type="entry name" value="WBP1-like"/>
</dbReference>
<feature type="transmembrane region" description="Helical" evidence="2">
    <location>
        <begin position="79"/>
        <end position="100"/>
    </location>
</feature>
<evidence type="ECO:0000256" key="3">
    <source>
        <dbReference type="SAM" id="SignalP"/>
    </source>
</evidence>
<dbReference type="Pfam" id="PF11669">
    <property type="entry name" value="WBP-1"/>
    <property type="match status" value="1"/>
</dbReference>
<feature type="region of interest" description="Disordered" evidence="1">
    <location>
        <begin position="146"/>
        <end position="168"/>
    </location>
</feature>
<keyword evidence="2" id="KW-1133">Transmembrane helix</keyword>
<feature type="chain" id="PRO_5042076094" evidence="3">
    <location>
        <begin position="37"/>
        <end position="168"/>
    </location>
</feature>
<evidence type="ECO:0000313" key="5">
    <source>
        <dbReference type="Proteomes" id="UP001233172"/>
    </source>
</evidence>
<feature type="compositionally biased region" description="Pro residues" evidence="1">
    <location>
        <begin position="150"/>
        <end position="168"/>
    </location>
</feature>
<dbReference type="Proteomes" id="UP001233172">
    <property type="component" value="Unassembled WGS sequence"/>
</dbReference>
<keyword evidence="2" id="KW-0472">Membrane</keyword>
<dbReference type="AlphaFoldDB" id="A0AAD8BQG6"/>
<sequence length="168" mass="19147">MNFSVFTTRSRFNVNNFFTFGLLIFAFCLLPSHVSADVTCIGTDFPATITITCYGVGAYCCQDSYFHPKCCYTFVYEMWWFWLIWVFILLMALVCGLACWRRRRAQIRYTVMANSQYPTYGTVVHTSSNNTTSGYNNPTAPLYGGNYTAAPPPDYYAQPQKPPPYPTA</sequence>
<evidence type="ECO:0000256" key="2">
    <source>
        <dbReference type="SAM" id="Phobius"/>
    </source>
</evidence>
<proteinExistence type="predicted"/>
<reference evidence="4" key="1">
    <citation type="journal article" date="2023" name="PLoS Negl. Trop. Dis.">
        <title>A genome sequence for Biomphalaria pfeifferi, the major vector snail for the human-infecting parasite Schistosoma mansoni.</title>
        <authorList>
            <person name="Bu L."/>
            <person name="Lu L."/>
            <person name="Laidemitt M.R."/>
            <person name="Zhang S.M."/>
            <person name="Mutuku M."/>
            <person name="Mkoji G."/>
            <person name="Steinauer M."/>
            <person name="Loker E.S."/>
        </authorList>
    </citation>
    <scope>NUCLEOTIDE SEQUENCE</scope>
    <source>
        <strain evidence="4">KasaAsao</strain>
    </source>
</reference>
<comment type="caution">
    <text evidence="4">The sequence shown here is derived from an EMBL/GenBank/DDBJ whole genome shotgun (WGS) entry which is preliminary data.</text>
</comment>
<organism evidence="4 5">
    <name type="scientific">Biomphalaria pfeifferi</name>
    <name type="common">Bloodfluke planorb</name>
    <name type="synonym">Freshwater snail</name>
    <dbReference type="NCBI Taxonomy" id="112525"/>
    <lineage>
        <taxon>Eukaryota</taxon>
        <taxon>Metazoa</taxon>
        <taxon>Spiralia</taxon>
        <taxon>Lophotrochozoa</taxon>
        <taxon>Mollusca</taxon>
        <taxon>Gastropoda</taxon>
        <taxon>Heterobranchia</taxon>
        <taxon>Euthyneura</taxon>
        <taxon>Panpulmonata</taxon>
        <taxon>Hygrophila</taxon>
        <taxon>Lymnaeoidea</taxon>
        <taxon>Planorbidae</taxon>
        <taxon>Biomphalaria</taxon>
    </lineage>
</organism>
<evidence type="ECO:0000256" key="1">
    <source>
        <dbReference type="SAM" id="MobiDB-lite"/>
    </source>
</evidence>
<evidence type="ECO:0000313" key="4">
    <source>
        <dbReference type="EMBL" id="KAK0058919.1"/>
    </source>
</evidence>
<keyword evidence="5" id="KW-1185">Reference proteome</keyword>
<accession>A0AAD8BQG6</accession>
<dbReference type="EMBL" id="JASAOG010000045">
    <property type="protein sequence ID" value="KAK0058919.1"/>
    <property type="molecule type" value="Genomic_DNA"/>
</dbReference>
<keyword evidence="3" id="KW-0732">Signal</keyword>
<gene>
    <name evidence="4" type="ORF">Bpfe_011529</name>
</gene>
<keyword evidence="2" id="KW-0812">Transmembrane</keyword>
<protein>
    <submittedName>
        <fullName evidence="4">WW domain binding protein 1</fullName>
    </submittedName>
</protein>
<reference evidence="4" key="2">
    <citation type="submission" date="2023-04" db="EMBL/GenBank/DDBJ databases">
        <authorList>
            <person name="Bu L."/>
            <person name="Lu L."/>
            <person name="Laidemitt M.R."/>
            <person name="Zhang S.M."/>
            <person name="Mutuku M."/>
            <person name="Mkoji G."/>
            <person name="Steinauer M."/>
            <person name="Loker E.S."/>
        </authorList>
    </citation>
    <scope>NUCLEOTIDE SEQUENCE</scope>
    <source>
        <strain evidence="4">KasaAsao</strain>
        <tissue evidence="4">Whole Snail</tissue>
    </source>
</reference>
<name>A0AAD8BQG6_BIOPF</name>